<evidence type="ECO:0000313" key="3">
    <source>
        <dbReference type="Proteomes" id="UP000007879"/>
    </source>
</evidence>
<dbReference type="InParanoid" id="A0A1X7SRH1"/>
<dbReference type="EnsemblMetazoa" id="XM_011410659.1">
    <property type="protein sequence ID" value="XP_011408961.1"/>
    <property type="gene ID" value="LOC105315891"/>
</dbReference>
<reference evidence="2" key="2">
    <citation type="submission" date="2017-05" db="UniProtKB">
        <authorList>
            <consortium name="EnsemblMetazoa"/>
        </authorList>
    </citation>
    <scope>IDENTIFICATION</scope>
</reference>
<dbReference type="eggNOG" id="KOG0297">
    <property type="taxonomic scope" value="Eukaryota"/>
</dbReference>
<dbReference type="InterPro" id="IPR008974">
    <property type="entry name" value="TRAF-like"/>
</dbReference>
<dbReference type="OrthoDB" id="1737200at2759"/>
<evidence type="ECO:0000259" key="1">
    <source>
        <dbReference type="PROSITE" id="PS50144"/>
    </source>
</evidence>
<dbReference type="PANTHER" id="PTHR10131">
    <property type="entry name" value="TNF RECEPTOR ASSOCIATED FACTOR"/>
    <property type="match status" value="1"/>
</dbReference>
<sequence length="201" mass="22911">MTKKIVVWHDTAENDLRKELSDYIDEILSSGEESNEEDDDDDALSQGSGSLWGWGDADTVKQKPTSIYELNNFFKFKYKKKSCLSPSFYADRYHMCLRVHPNGYGKGEGSHVSVYVCLLQGVYDRMVSWPFRGEVIIELLHNSNGQPHRRVVKYGHDTPIDFSTVAKGPAKGNGCPKFISNRKLNSYRVSGTLRFHIYVMC</sequence>
<protein>
    <recommendedName>
        <fullName evidence="1">MATH domain-containing protein</fullName>
    </recommendedName>
</protein>
<dbReference type="Pfam" id="PF22486">
    <property type="entry name" value="MATH_2"/>
    <property type="match status" value="1"/>
</dbReference>
<dbReference type="EnsemblMetazoa" id="Aqu2.1.04739_001">
    <property type="protein sequence ID" value="Aqu2.1.04739_001"/>
    <property type="gene ID" value="Aqu2.1.04739"/>
</dbReference>
<dbReference type="SMART" id="SM00061">
    <property type="entry name" value="MATH"/>
    <property type="match status" value="1"/>
</dbReference>
<keyword evidence="3" id="KW-1185">Reference proteome</keyword>
<dbReference type="Proteomes" id="UP000007879">
    <property type="component" value="Unassembled WGS sequence"/>
</dbReference>
<proteinExistence type="predicted"/>
<dbReference type="InterPro" id="IPR002083">
    <property type="entry name" value="MATH/TRAF_dom"/>
</dbReference>
<evidence type="ECO:0000313" key="2">
    <source>
        <dbReference type="EnsemblMetazoa" id="Aqu2.1.04739_001"/>
    </source>
</evidence>
<feature type="domain" description="MATH" evidence="1">
    <location>
        <begin position="63"/>
        <end position="199"/>
    </location>
</feature>
<dbReference type="PANTHER" id="PTHR10131:SF94">
    <property type="entry name" value="TNF RECEPTOR-ASSOCIATED FACTOR 4"/>
    <property type="match status" value="1"/>
</dbReference>
<dbReference type="SUPFAM" id="SSF49599">
    <property type="entry name" value="TRAF domain-like"/>
    <property type="match status" value="1"/>
</dbReference>
<dbReference type="GO" id="GO:0043122">
    <property type="term" value="P:regulation of canonical NF-kappaB signal transduction"/>
    <property type="evidence" value="ECO:0007669"/>
    <property type="project" value="TreeGrafter"/>
</dbReference>
<gene>
    <name evidence="2" type="primary">105315891</name>
</gene>
<dbReference type="Gene3D" id="2.60.210.10">
    <property type="entry name" value="Apoptosis, Tumor Necrosis Factor Receptor Associated Protein 2, Chain A"/>
    <property type="match status" value="1"/>
</dbReference>
<reference evidence="3" key="1">
    <citation type="journal article" date="2010" name="Nature">
        <title>The Amphimedon queenslandica genome and the evolution of animal complexity.</title>
        <authorList>
            <person name="Srivastava M."/>
            <person name="Simakov O."/>
            <person name="Chapman J."/>
            <person name="Fahey B."/>
            <person name="Gauthier M.E."/>
            <person name="Mitros T."/>
            <person name="Richards G.S."/>
            <person name="Conaco C."/>
            <person name="Dacre M."/>
            <person name="Hellsten U."/>
            <person name="Larroux C."/>
            <person name="Putnam N.H."/>
            <person name="Stanke M."/>
            <person name="Adamska M."/>
            <person name="Darling A."/>
            <person name="Degnan S.M."/>
            <person name="Oakley T.H."/>
            <person name="Plachetzki D.C."/>
            <person name="Zhai Y."/>
            <person name="Adamski M."/>
            <person name="Calcino A."/>
            <person name="Cummins S.F."/>
            <person name="Goodstein D.M."/>
            <person name="Harris C."/>
            <person name="Jackson D.J."/>
            <person name="Leys S.P."/>
            <person name="Shu S."/>
            <person name="Woodcroft B.J."/>
            <person name="Vervoort M."/>
            <person name="Kosik K.S."/>
            <person name="Manning G."/>
            <person name="Degnan B.M."/>
            <person name="Rokhsar D.S."/>
        </authorList>
    </citation>
    <scope>NUCLEOTIDE SEQUENCE [LARGE SCALE GENOMIC DNA]</scope>
</reference>
<dbReference type="KEGG" id="aqu:105315891"/>
<dbReference type="AlphaFoldDB" id="A0A1X7SRH1"/>
<dbReference type="PROSITE" id="PS50144">
    <property type="entry name" value="MATH"/>
    <property type="match status" value="1"/>
</dbReference>
<organism evidence="2">
    <name type="scientific">Amphimedon queenslandica</name>
    <name type="common">Sponge</name>
    <dbReference type="NCBI Taxonomy" id="400682"/>
    <lineage>
        <taxon>Eukaryota</taxon>
        <taxon>Metazoa</taxon>
        <taxon>Porifera</taxon>
        <taxon>Demospongiae</taxon>
        <taxon>Heteroscleromorpha</taxon>
        <taxon>Haplosclerida</taxon>
        <taxon>Niphatidae</taxon>
        <taxon>Amphimedon</taxon>
    </lineage>
</organism>
<accession>A0A1X7SRH1</accession>
<name>A0A1X7SRH1_AMPQE</name>